<comment type="caution">
    <text evidence="1">The sequence shown here is derived from an EMBL/GenBank/DDBJ whole genome shotgun (WGS) entry which is preliminary data.</text>
</comment>
<evidence type="ECO:0000313" key="1">
    <source>
        <dbReference type="EMBL" id="MBA0824616.1"/>
    </source>
</evidence>
<proteinExistence type="predicted"/>
<dbReference type="Proteomes" id="UP000593575">
    <property type="component" value="Unassembled WGS sequence"/>
</dbReference>
<keyword evidence="2" id="KW-1185">Reference proteome</keyword>
<protein>
    <submittedName>
        <fullName evidence="1">Uncharacterized protein</fullName>
    </submittedName>
</protein>
<name>A0A7J9IR53_9ROSI</name>
<sequence>MSCNKLVHEWKIQHAADLAQFVKNYIREIEGVREQRSDRNA</sequence>
<accession>A0A7J9IR53</accession>
<evidence type="ECO:0000313" key="2">
    <source>
        <dbReference type="Proteomes" id="UP000593575"/>
    </source>
</evidence>
<dbReference type="EMBL" id="JABFAE010000003">
    <property type="protein sequence ID" value="MBA0824616.1"/>
    <property type="molecule type" value="Genomic_DNA"/>
</dbReference>
<organism evidence="1 2">
    <name type="scientific">Gossypium armourianum</name>
    <dbReference type="NCBI Taxonomy" id="34283"/>
    <lineage>
        <taxon>Eukaryota</taxon>
        <taxon>Viridiplantae</taxon>
        <taxon>Streptophyta</taxon>
        <taxon>Embryophyta</taxon>
        <taxon>Tracheophyta</taxon>
        <taxon>Spermatophyta</taxon>
        <taxon>Magnoliopsida</taxon>
        <taxon>eudicotyledons</taxon>
        <taxon>Gunneridae</taxon>
        <taxon>Pentapetalae</taxon>
        <taxon>rosids</taxon>
        <taxon>malvids</taxon>
        <taxon>Malvales</taxon>
        <taxon>Malvaceae</taxon>
        <taxon>Malvoideae</taxon>
        <taxon>Gossypium</taxon>
    </lineage>
</organism>
<dbReference type="AlphaFoldDB" id="A0A7J9IR53"/>
<gene>
    <name evidence="1" type="ORF">Goarm_021272</name>
</gene>
<reference evidence="1 2" key="1">
    <citation type="journal article" date="2019" name="Genome Biol. Evol.">
        <title>Insights into the evolution of the New World diploid cottons (Gossypium, subgenus Houzingenia) based on genome sequencing.</title>
        <authorList>
            <person name="Grover C.E."/>
            <person name="Arick M.A. 2nd"/>
            <person name="Thrash A."/>
            <person name="Conover J.L."/>
            <person name="Sanders W.S."/>
            <person name="Peterson D.G."/>
            <person name="Frelichowski J.E."/>
            <person name="Scheffler J.A."/>
            <person name="Scheffler B.E."/>
            <person name="Wendel J.F."/>
        </authorList>
    </citation>
    <scope>NUCLEOTIDE SEQUENCE [LARGE SCALE GENOMIC DNA]</scope>
    <source>
        <strain evidence="1">6</strain>
        <tissue evidence="1">Leaf</tissue>
    </source>
</reference>